<feature type="compositionally biased region" description="Polar residues" evidence="1">
    <location>
        <begin position="126"/>
        <end position="135"/>
    </location>
</feature>
<dbReference type="PANTHER" id="PTHR37028">
    <property type="entry name" value="UNNAMED PRODUCT-RELATED"/>
    <property type="match status" value="1"/>
</dbReference>
<comment type="caution">
    <text evidence="2">The sequence shown here is derived from an EMBL/GenBank/DDBJ whole genome shotgun (WGS) entry which is preliminary data.</text>
</comment>
<sequence>MDLSHVLNIQDFDLDEVEESIRKCEEFLAREEFTLDSFPTADLSPMPAQQLSSPSHTAITKSDPPPDPPRQRGTPVVKHVPADPPTTSKNATKTRSRPTTSLQSKPPPNPTPRPASAPMSSEPPSQKQRPATSITGARGEAYRREKEEREMAECTFKPRINKSYRVSTSSEAPEIRLQQEGERRRKELEKLRINKERAEIEECTFQPRISARSAQLASKRCIRPMYDRVREAEREKRRRLQEVATLVEAATQPTLDPRSRARRDSLAQKSLLRSGLDPRASPAERLYSPGPRRPAVRATVDGGEAIECSFAPRINPESTAIASRNTSLNTSFIERQKYYAEKKTRHLQELERSTVENLTFHPQVRSNSAGRRASSAAPSSPSEGGAPKAAYERLYEQQIVKNRHLRNLQQEAEDTECTFVPEINDHSRAIGRRSTLGELYANSSVRHKRELLTRALEEERYRECTFKPQVCPGSARGHYNMKNPAELIAQIELERKEKTLKLNMLRKKLEYNEVQTCSFKPEVNPTVPPTIYNGPSVPPEAGKAAGSEIRGLEKFMEKQELIRRRKDEQRQREEKVFGYGTSSTPRPPYTVPEPFNLSHSSVSTPRQERTPVRPSVDSECTFRPRTSERRVKDLVAHILNNDE</sequence>
<protein>
    <submittedName>
        <fullName evidence="2">Uncharacterized protein</fullName>
    </submittedName>
</protein>
<dbReference type="OrthoDB" id="78067at2759"/>
<feature type="region of interest" description="Disordered" evidence="1">
    <location>
        <begin position="352"/>
        <end position="388"/>
    </location>
</feature>
<evidence type="ECO:0000313" key="3">
    <source>
        <dbReference type="Proteomes" id="UP000315496"/>
    </source>
</evidence>
<feature type="region of interest" description="Disordered" evidence="1">
    <location>
        <begin position="270"/>
        <end position="296"/>
    </location>
</feature>
<feature type="compositionally biased region" description="Polar residues" evidence="1">
    <location>
        <begin position="85"/>
        <end position="104"/>
    </location>
</feature>
<evidence type="ECO:0000256" key="1">
    <source>
        <dbReference type="SAM" id="MobiDB-lite"/>
    </source>
</evidence>
<feature type="compositionally biased region" description="Low complexity" evidence="1">
    <location>
        <begin position="116"/>
        <end position="125"/>
    </location>
</feature>
<gene>
    <name evidence="2" type="ORF">GMRT_12495</name>
</gene>
<feature type="region of interest" description="Disordered" evidence="1">
    <location>
        <begin position="563"/>
        <end position="625"/>
    </location>
</feature>
<feature type="compositionally biased region" description="Basic and acidic residues" evidence="1">
    <location>
        <begin position="563"/>
        <end position="576"/>
    </location>
</feature>
<feature type="region of interest" description="Disordered" evidence="1">
    <location>
        <begin position="38"/>
        <end position="152"/>
    </location>
</feature>
<keyword evidence="3" id="KW-1185">Reference proteome</keyword>
<feature type="compositionally biased region" description="Basic and acidic residues" evidence="1">
    <location>
        <begin position="140"/>
        <end position="152"/>
    </location>
</feature>
<accession>A0A4Z1T1W6</accession>
<dbReference type="EMBL" id="VDLU01000003">
    <property type="protein sequence ID" value="TNJ27933.1"/>
    <property type="molecule type" value="Genomic_DNA"/>
</dbReference>
<organism evidence="2 3">
    <name type="scientific">Giardia muris</name>
    <dbReference type="NCBI Taxonomy" id="5742"/>
    <lineage>
        <taxon>Eukaryota</taxon>
        <taxon>Metamonada</taxon>
        <taxon>Diplomonadida</taxon>
        <taxon>Hexamitidae</taxon>
        <taxon>Giardiinae</taxon>
        <taxon>Giardia</taxon>
    </lineage>
</organism>
<feature type="compositionally biased region" description="Low complexity" evidence="1">
    <location>
        <begin position="365"/>
        <end position="388"/>
    </location>
</feature>
<evidence type="ECO:0000313" key="2">
    <source>
        <dbReference type="EMBL" id="TNJ27933.1"/>
    </source>
</evidence>
<feature type="compositionally biased region" description="Pro residues" evidence="1">
    <location>
        <begin position="105"/>
        <end position="115"/>
    </location>
</feature>
<proteinExistence type="predicted"/>
<name>A0A4Z1T1W6_GIAMU</name>
<dbReference type="Proteomes" id="UP000315496">
    <property type="component" value="Chromosome 3"/>
</dbReference>
<dbReference type="AlphaFoldDB" id="A0A4Z1T1W6"/>
<dbReference type="VEuPathDB" id="GiardiaDB:GMRT_12495"/>
<dbReference type="PANTHER" id="PTHR37028:SF4">
    <property type="entry name" value="ALMS MOTIF DOMAIN-CONTAINING PROTEIN"/>
    <property type="match status" value="1"/>
</dbReference>
<feature type="compositionally biased region" description="Polar residues" evidence="1">
    <location>
        <begin position="47"/>
        <end position="60"/>
    </location>
</feature>
<reference evidence="2 3" key="1">
    <citation type="submission" date="2019-05" db="EMBL/GenBank/DDBJ databases">
        <title>The compact genome of Giardia muris reveals important steps in the evolution of intestinal protozoan parasites.</title>
        <authorList>
            <person name="Xu F."/>
            <person name="Jimenez-Gonzalez A."/>
            <person name="Einarsson E."/>
            <person name="Astvaldsson A."/>
            <person name="Peirasmaki D."/>
            <person name="Eckmann L."/>
            <person name="Andersson J.O."/>
            <person name="Svard S.G."/>
            <person name="Jerlstrom-Hultqvist J."/>
        </authorList>
    </citation>
    <scope>NUCLEOTIDE SEQUENCE [LARGE SCALE GENOMIC DNA]</scope>
    <source>
        <strain evidence="2 3">Roberts-Thomson</strain>
    </source>
</reference>